<evidence type="ECO:0000256" key="1">
    <source>
        <dbReference type="ARBA" id="ARBA00009670"/>
    </source>
</evidence>
<keyword evidence="3" id="KW-0472">Membrane</keyword>
<keyword evidence="3" id="KW-1133">Transmembrane helix</keyword>
<feature type="domain" description="Protein kinase" evidence="4">
    <location>
        <begin position="158"/>
        <end position="484"/>
    </location>
</feature>
<keyword evidence="5" id="KW-0808">Transferase</keyword>
<dbReference type="PROSITE" id="PS50011">
    <property type="entry name" value="PROTEIN_KINASE_DOM"/>
    <property type="match status" value="1"/>
</dbReference>
<dbReference type="InterPro" id="IPR050154">
    <property type="entry name" value="UbiB_kinase"/>
</dbReference>
<dbReference type="EMBL" id="RZHH01000002">
    <property type="protein sequence ID" value="RYJ14438.1"/>
    <property type="molecule type" value="Genomic_DNA"/>
</dbReference>
<comment type="similarity">
    <text evidence="1">Belongs to the protein kinase superfamily. ADCK protein kinase family.</text>
</comment>
<feature type="transmembrane region" description="Helical" evidence="3">
    <location>
        <begin position="48"/>
        <end position="66"/>
    </location>
</feature>
<dbReference type="PANTHER" id="PTHR10566">
    <property type="entry name" value="CHAPERONE-ACTIVITY OF BC1 COMPLEX CABC1 -RELATED"/>
    <property type="match status" value="1"/>
</dbReference>
<dbReference type="InterPro" id="IPR000719">
    <property type="entry name" value="Prot_kinase_dom"/>
</dbReference>
<name>A0A482TGX5_9EURY</name>
<dbReference type="CDD" id="cd05121">
    <property type="entry name" value="ABC1_ADCK3-like"/>
    <property type="match status" value="1"/>
</dbReference>
<dbReference type="GO" id="GO:0004672">
    <property type="term" value="F:protein kinase activity"/>
    <property type="evidence" value="ECO:0007669"/>
    <property type="project" value="InterPro"/>
</dbReference>
<feature type="region of interest" description="Disordered" evidence="2">
    <location>
        <begin position="1"/>
        <end position="38"/>
    </location>
</feature>
<dbReference type="SUPFAM" id="SSF56112">
    <property type="entry name" value="Protein kinase-like (PK-like)"/>
    <property type="match status" value="1"/>
</dbReference>
<gene>
    <name evidence="5" type="ORF">ELS19_11050</name>
</gene>
<protein>
    <submittedName>
        <fullName evidence="5">AarF/ABC1/UbiB kinase family protein</fullName>
    </submittedName>
</protein>
<feature type="compositionally biased region" description="Basic and acidic residues" evidence="2">
    <location>
        <begin position="1"/>
        <end position="17"/>
    </location>
</feature>
<dbReference type="PANTHER" id="PTHR10566:SF113">
    <property type="entry name" value="PROTEIN ACTIVITY OF BC1 COMPLEX KINASE 7, CHLOROPLASTIC"/>
    <property type="match status" value="1"/>
</dbReference>
<dbReference type="InterPro" id="IPR004147">
    <property type="entry name" value="ABC1_dom"/>
</dbReference>
<dbReference type="GO" id="GO:0005524">
    <property type="term" value="F:ATP binding"/>
    <property type="evidence" value="ECO:0007669"/>
    <property type="project" value="InterPro"/>
</dbReference>
<evidence type="ECO:0000313" key="5">
    <source>
        <dbReference type="EMBL" id="RYJ14438.1"/>
    </source>
</evidence>
<dbReference type="Pfam" id="PF03109">
    <property type="entry name" value="ABC1"/>
    <property type="match status" value="1"/>
</dbReference>
<dbReference type="InterPro" id="IPR011009">
    <property type="entry name" value="Kinase-like_dom_sf"/>
</dbReference>
<dbReference type="Proteomes" id="UP000294028">
    <property type="component" value="Unassembled WGS sequence"/>
</dbReference>
<organism evidence="5 6">
    <name type="scientific">Halogeometricum borinquense</name>
    <dbReference type="NCBI Taxonomy" id="60847"/>
    <lineage>
        <taxon>Archaea</taxon>
        <taxon>Methanobacteriati</taxon>
        <taxon>Methanobacteriota</taxon>
        <taxon>Stenosarchaea group</taxon>
        <taxon>Halobacteria</taxon>
        <taxon>Halobacteriales</taxon>
        <taxon>Haloferacaceae</taxon>
        <taxon>Halogeometricum</taxon>
    </lineage>
</organism>
<reference evidence="5 6" key="1">
    <citation type="submission" date="2018-12" db="EMBL/GenBank/DDBJ databases">
        <title>Genome analysis provides insights into bioremediation potentialities of Halogeometricum borinquense strain N11.</title>
        <authorList>
            <person name="Najjari A."/>
            <person name="Youssef N."/>
            <person name="Fhoula I."/>
            <person name="Ben Dhia O."/>
            <person name="Mahjoubi M."/>
            <person name="Ouzari H.I."/>
            <person name="Cherif A."/>
        </authorList>
    </citation>
    <scope>NUCLEOTIDE SEQUENCE [LARGE SCALE GENOMIC DNA]</scope>
    <source>
        <strain evidence="5 6">N11</strain>
    </source>
</reference>
<evidence type="ECO:0000256" key="2">
    <source>
        <dbReference type="SAM" id="MobiDB-lite"/>
    </source>
</evidence>
<accession>A0A482TGX5</accession>
<dbReference type="RefSeq" id="WP_129784823.1">
    <property type="nucleotide sequence ID" value="NZ_RZHH01000002.1"/>
</dbReference>
<evidence type="ECO:0000259" key="4">
    <source>
        <dbReference type="PROSITE" id="PS50011"/>
    </source>
</evidence>
<keyword evidence="5" id="KW-0418">Kinase</keyword>
<evidence type="ECO:0000313" key="6">
    <source>
        <dbReference type="Proteomes" id="UP000294028"/>
    </source>
</evidence>
<comment type="caution">
    <text evidence="5">The sequence shown here is derived from an EMBL/GenBank/DDBJ whole genome shotgun (WGS) entry which is preliminary data.</text>
</comment>
<evidence type="ECO:0000256" key="3">
    <source>
        <dbReference type="SAM" id="Phobius"/>
    </source>
</evidence>
<proteinExistence type="inferred from homology"/>
<dbReference type="AlphaFoldDB" id="A0A482TGX5"/>
<keyword evidence="3" id="KW-0812">Transmembrane</keyword>
<sequence length="612" mass="68694">MSAPDSERSAEAAEHADAAGSTDGSAPADVPEPDAERPSGLRVTLRSLWRLLVVIRTFLPLFVGIARDRRRFLLFGRRRRPDSATRRQRATYLRDSLISLGPTFIKLGQILSTRPDALPGEYVEVLSSLQDKVPPDDWETVHPRIEEELGPVEEVFDHFDREPISGASLGQVYTAVVDGEEVAVKILRPDIRRVVAADLRVVETLMPVLLWFAHPGQRFTFENLADEFADTIHEEMDYAHEAAMLREIRSNFSDNPKIRVPVPREAYSTKNVLTMEYVEGVKIDRVREIERLGIDREELARRLERAYIQMILEDGAFHADPHPGNLAVQSDGTLIFYDFGMTGRIGPATRDHMYDFYVGVARDDIDRVIDAFIAMEALDPTANRELMRETFTVAIETLRGQDVDQYRIQQLVSQFEETLYDFPLRLPQDLALVVRVSTVLEGVCRTLVPEFDFVDEVTEYVRERGIEGEAGGSSVQERFVREYAEDAAAQVQETARTVLSVPPKLNSVLGLVEREDVRVNVVLEDSDAVTAFGKKIVSGILLSGNLLAVTLLYALENQLTAGVVALGVPPLTFLLYRAFRGERGVRVRGDPQFTRQGLRARRGEDSGAEQSD</sequence>